<dbReference type="EMBL" id="CP036269">
    <property type="protein sequence ID" value="QDT45017.1"/>
    <property type="molecule type" value="Genomic_DNA"/>
</dbReference>
<keyword evidence="2" id="KW-1185">Reference proteome</keyword>
<gene>
    <name evidence="1" type="ORF">Pan241w_51340</name>
</gene>
<accession>A0A517RMA3</accession>
<dbReference type="KEGG" id="gaz:Pan241w_51340"/>
<organism evidence="1 2">
    <name type="scientific">Gimesia alba</name>
    <dbReference type="NCBI Taxonomy" id="2527973"/>
    <lineage>
        <taxon>Bacteria</taxon>
        <taxon>Pseudomonadati</taxon>
        <taxon>Planctomycetota</taxon>
        <taxon>Planctomycetia</taxon>
        <taxon>Planctomycetales</taxon>
        <taxon>Planctomycetaceae</taxon>
        <taxon>Gimesia</taxon>
    </lineage>
</organism>
<sequence>MQAVFPGINIETPVTGEKVVEFRKFLLIFETNRKLLKYQMIVRVYRFCTCI</sequence>
<evidence type="ECO:0000313" key="2">
    <source>
        <dbReference type="Proteomes" id="UP000317171"/>
    </source>
</evidence>
<reference evidence="1 2" key="1">
    <citation type="submission" date="2019-02" db="EMBL/GenBank/DDBJ databases">
        <title>Deep-cultivation of Planctomycetes and their phenomic and genomic characterization uncovers novel biology.</title>
        <authorList>
            <person name="Wiegand S."/>
            <person name="Jogler M."/>
            <person name="Boedeker C."/>
            <person name="Pinto D."/>
            <person name="Vollmers J."/>
            <person name="Rivas-Marin E."/>
            <person name="Kohn T."/>
            <person name="Peeters S.H."/>
            <person name="Heuer A."/>
            <person name="Rast P."/>
            <person name="Oberbeckmann S."/>
            <person name="Bunk B."/>
            <person name="Jeske O."/>
            <person name="Meyerdierks A."/>
            <person name="Storesund J.E."/>
            <person name="Kallscheuer N."/>
            <person name="Luecker S."/>
            <person name="Lage O.M."/>
            <person name="Pohl T."/>
            <person name="Merkel B.J."/>
            <person name="Hornburger P."/>
            <person name="Mueller R.-W."/>
            <person name="Bruemmer F."/>
            <person name="Labrenz M."/>
            <person name="Spormann A.M."/>
            <person name="Op den Camp H."/>
            <person name="Overmann J."/>
            <person name="Amann R."/>
            <person name="Jetten M.S.M."/>
            <person name="Mascher T."/>
            <person name="Medema M.H."/>
            <person name="Devos D.P."/>
            <person name="Kaster A.-K."/>
            <person name="Ovreas L."/>
            <person name="Rohde M."/>
            <person name="Galperin M.Y."/>
            <person name="Jogler C."/>
        </authorList>
    </citation>
    <scope>NUCLEOTIDE SEQUENCE [LARGE SCALE GENOMIC DNA]</scope>
    <source>
        <strain evidence="1 2">Pan241w</strain>
    </source>
</reference>
<dbReference type="Proteomes" id="UP000317171">
    <property type="component" value="Chromosome"/>
</dbReference>
<evidence type="ECO:0000313" key="1">
    <source>
        <dbReference type="EMBL" id="QDT45017.1"/>
    </source>
</evidence>
<proteinExistence type="predicted"/>
<protein>
    <submittedName>
        <fullName evidence="1">Uncharacterized protein</fullName>
    </submittedName>
</protein>
<name>A0A517RMA3_9PLAN</name>
<dbReference type="AlphaFoldDB" id="A0A517RMA3"/>